<dbReference type="Proteomes" id="UP000503197">
    <property type="component" value="Chromosome"/>
</dbReference>
<reference evidence="1 2" key="1">
    <citation type="submission" date="2020-02" db="EMBL/GenBank/DDBJ databases">
        <title>Complete Genome Sequence of Halomonas meridiana strain BAA-801, Isolated from Deep Sea Thermal Vent.</title>
        <authorList>
            <person name="Takahashi Y."/>
            <person name="Takahashi H."/>
            <person name="Galipon J."/>
            <person name="Arakawa K."/>
        </authorList>
    </citation>
    <scope>NUCLEOTIDE SEQUENCE [LARGE SCALE GENOMIC DNA]</scope>
    <source>
        <strain evidence="1 2">Slthf1</strain>
    </source>
</reference>
<dbReference type="AlphaFoldDB" id="A0A6F8SY60"/>
<organism evidence="1 2">
    <name type="scientific">Vreelandella aquamarina</name>
    <dbReference type="NCBI Taxonomy" id="77097"/>
    <lineage>
        <taxon>Bacteria</taxon>
        <taxon>Pseudomonadati</taxon>
        <taxon>Pseudomonadota</taxon>
        <taxon>Gammaproteobacteria</taxon>
        <taxon>Oceanospirillales</taxon>
        <taxon>Halomonadaceae</taxon>
        <taxon>Vreelandella</taxon>
    </lineage>
</organism>
<gene>
    <name evidence="1" type="ORF">HMSLTHF_28940</name>
</gene>
<protein>
    <submittedName>
        <fullName evidence="1">Uncharacterized protein</fullName>
    </submittedName>
</protein>
<evidence type="ECO:0000313" key="1">
    <source>
        <dbReference type="EMBL" id="BCA93119.1"/>
    </source>
</evidence>
<proteinExistence type="predicted"/>
<name>A0A6F8SY60_9GAMM</name>
<sequence length="67" mass="7653">MSMQPEEHEQVALASEMLIRETQATIARVEQHGLDATMPEDYQALLDILDSAIKQQREHTMGMLNKE</sequence>
<accession>A0A6F8SY60</accession>
<dbReference type="EMBL" id="AP022821">
    <property type="protein sequence ID" value="BCA93119.1"/>
    <property type="molecule type" value="Genomic_DNA"/>
</dbReference>
<evidence type="ECO:0000313" key="2">
    <source>
        <dbReference type="Proteomes" id="UP000503197"/>
    </source>
</evidence>